<dbReference type="EC" id="5.1.3.1" evidence="7 10"/>
<evidence type="ECO:0000313" key="17">
    <source>
        <dbReference type="Proteomes" id="UP000250245"/>
    </source>
</evidence>
<evidence type="ECO:0000256" key="5">
    <source>
        <dbReference type="ARBA" id="ARBA00001954"/>
    </source>
</evidence>
<organism evidence="16 17">
    <name type="scientific">Mobiluncus curtisii</name>
    <dbReference type="NCBI Taxonomy" id="2051"/>
    <lineage>
        <taxon>Bacteria</taxon>
        <taxon>Bacillati</taxon>
        <taxon>Actinomycetota</taxon>
        <taxon>Actinomycetes</taxon>
        <taxon>Actinomycetales</taxon>
        <taxon>Actinomycetaceae</taxon>
        <taxon>Mobiluncus</taxon>
    </lineage>
</organism>
<keyword evidence="13" id="KW-0464">Manganese</keyword>
<keyword evidence="13" id="KW-0862">Zinc</keyword>
<keyword evidence="8 10" id="KW-0479">Metal-binding</keyword>
<feature type="binding site" evidence="10 14">
    <location>
        <begin position="140"/>
        <end position="143"/>
    </location>
    <ligand>
        <name>substrate</name>
    </ligand>
</feature>
<evidence type="ECO:0000256" key="9">
    <source>
        <dbReference type="ARBA" id="ARBA00023235"/>
    </source>
</evidence>
<evidence type="ECO:0000256" key="2">
    <source>
        <dbReference type="ARBA" id="ARBA00001936"/>
    </source>
</evidence>
<feature type="binding site" evidence="10 13">
    <location>
        <position position="31"/>
    </location>
    <ligand>
        <name>a divalent metal cation</name>
        <dbReference type="ChEBI" id="CHEBI:60240"/>
    </ligand>
</feature>
<feature type="binding site" evidence="10 13">
    <location>
        <position position="173"/>
    </location>
    <ligand>
        <name>a divalent metal cation</name>
        <dbReference type="ChEBI" id="CHEBI:60240"/>
    </ligand>
</feature>
<evidence type="ECO:0000313" key="18">
    <source>
        <dbReference type="Proteomes" id="UP000553981"/>
    </source>
</evidence>
<keyword evidence="13" id="KW-0170">Cobalt</keyword>
<dbReference type="EMBL" id="UASJ01000001">
    <property type="protein sequence ID" value="SQB64545.1"/>
    <property type="molecule type" value="Genomic_DNA"/>
</dbReference>
<comment type="catalytic activity">
    <reaction evidence="1 10 11">
        <text>D-ribulose 5-phosphate = D-xylulose 5-phosphate</text>
        <dbReference type="Rhea" id="RHEA:13677"/>
        <dbReference type="ChEBI" id="CHEBI:57737"/>
        <dbReference type="ChEBI" id="CHEBI:58121"/>
        <dbReference type="EC" id="5.1.3.1"/>
    </reaction>
</comment>
<dbReference type="Proteomes" id="UP000553981">
    <property type="component" value="Unassembled WGS sequence"/>
</dbReference>
<feature type="active site" description="Proton acceptor" evidence="10 12">
    <location>
        <position position="33"/>
    </location>
</feature>
<evidence type="ECO:0000256" key="1">
    <source>
        <dbReference type="ARBA" id="ARBA00001782"/>
    </source>
</evidence>
<dbReference type="Proteomes" id="UP000250245">
    <property type="component" value="Unassembled WGS sequence"/>
</dbReference>
<name>A0A2X2YVE7_9ACTO</name>
<dbReference type="PROSITE" id="PS01086">
    <property type="entry name" value="RIBUL_P_3_EPIMER_2"/>
    <property type="match status" value="1"/>
</dbReference>
<sequence length="220" mass="23824">MSLKIYPSVLNCDQMHFAKALQDIKSADGVHLDIMDNHFVPNLTWGLPTATAVLNSTRLPVDAHLMIENPDRWSLEYAKAGCAIVCFHLEASRAPIRTADVLHSLGAKVGIALNPATPASAIKDILGRFDQVTVMSVEPGFGGQKFIPEVLPKIRQLRAYAEDARLPLDIEVDGGINDDTLPLVLQAGANVVVAGSYVFKRNPEQAIATLRTIGATDHTH</sequence>
<evidence type="ECO:0000256" key="7">
    <source>
        <dbReference type="ARBA" id="ARBA00013188"/>
    </source>
</evidence>
<evidence type="ECO:0000256" key="11">
    <source>
        <dbReference type="PIRNR" id="PIRNR001461"/>
    </source>
</evidence>
<dbReference type="GO" id="GO:0005737">
    <property type="term" value="C:cytoplasm"/>
    <property type="evidence" value="ECO:0007669"/>
    <property type="project" value="UniProtKB-ARBA"/>
</dbReference>
<evidence type="ECO:0000256" key="13">
    <source>
        <dbReference type="PIRSR" id="PIRSR001461-2"/>
    </source>
</evidence>
<evidence type="ECO:0000256" key="12">
    <source>
        <dbReference type="PIRSR" id="PIRSR001461-1"/>
    </source>
</evidence>
<dbReference type="GeneID" id="55565801"/>
<dbReference type="GO" id="GO:0046872">
    <property type="term" value="F:metal ion binding"/>
    <property type="evidence" value="ECO:0007669"/>
    <property type="project" value="UniProtKB-UniRule"/>
</dbReference>
<dbReference type="AlphaFoldDB" id="A0A2X2YVE7"/>
<feature type="binding site" evidence="10 14">
    <location>
        <position position="8"/>
    </location>
    <ligand>
        <name>substrate</name>
    </ligand>
</feature>
<feature type="binding site" evidence="10">
    <location>
        <begin position="173"/>
        <end position="175"/>
    </location>
    <ligand>
        <name>substrate</name>
    </ligand>
</feature>
<dbReference type="InterPro" id="IPR026019">
    <property type="entry name" value="Ribul_P_3_epim"/>
</dbReference>
<dbReference type="PANTHER" id="PTHR11749">
    <property type="entry name" value="RIBULOSE-5-PHOSPHATE-3-EPIMERASE"/>
    <property type="match status" value="1"/>
</dbReference>
<dbReference type="NCBIfam" id="TIGR01163">
    <property type="entry name" value="rpe"/>
    <property type="match status" value="1"/>
</dbReference>
<evidence type="ECO:0000313" key="16">
    <source>
        <dbReference type="EMBL" id="SQB64545.1"/>
    </source>
</evidence>
<feature type="binding site" evidence="10 13">
    <location>
        <position position="64"/>
    </location>
    <ligand>
        <name>a divalent metal cation</name>
        <dbReference type="ChEBI" id="CHEBI:60240"/>
    </ligand>
</feature>
<reference evidence="16 17" key="1">
    <citation type="submission" date="2018-06" db="EMBL/GenBank/DDBJ databases">
        <authorList>
            <consortium name="Pathogen Informatics"/>
            <person name="Doyle S."/>
        </authorList>
    </citation>
    <scope>NUCLEOTIDE SEQUENCE [LARGE SCALE GENOMIC DNA]</scope>
    <source>
        <strain evidence="16 17">NCTC11820</strain>
    </source>
</reference>
<dbReference type="OMA" id="CHLMIED"/>
<comment type="pathway">
    <text evidence="10">Carbohydrate degradation.</text>
</comment>
<dbReference type="GO" id="GO:0004750">
    <property type="term" value="F:D-ribulose-phosphate 3-epimerase activity"/>
    <property type="evidence" value="ECO:0007669"/>
    <property type="project" value="UniProtKB-UniRule"/>
</dbReference>
<dbReference type="SUPFAM" id="SSF51366">
    <property type="entry name" value="Ribulose-phoshate binding barrel"/>
    <property type="match status" value="1"/>
</dbReference>
<comment type="cofactor">
    <cofactor evidence="5">
        <name>Fe(2+)</name>
        <dbReference type="ChEBI" id="CHEBI:29033"/>
    </cofactor>
</comment>
<feature type="binding site" evidence="10 14">
    <location>
        <begin position="195"/>
        <end position="196"/>
    </location>
    <ligand>
        <name>substrate</name>
    </ligand>
</feature>
<evidence type="ECO:0000256" key="4">
    <source>
        <dbReference type="ARBA" id="ARBA00001947"/>
    </source>
</evidence>
<proteinExistence type="inferred from homology"/>
<dbReference type="HAMAP" id="MF_02227">
    <property type="entry name" value="RPE"/>
    <property type="match status" value="1"/>
</dbReference>
<keyword evidence="9 10" id="KW-0413">Isomerase</keyword>
<feature type="binding site" evidence="10 13">
    <location>
        <position position="33"/>
    </location>
    <ligand>
        <name>a divalent metal cation</name>
        <dbReference type="ChEBI" id="CHEBI:60240"/>
    </ligand>
</feature>
<protein>
    <recommendedName>
        <fullName evidence="7 10">Ribulose-phosphate 3-epimerase</fullName>
        <ecNumber evidence="7 10">5.1.3.1</ecNumber>
    </recommendedName>
</protein>
<dbReference type="RefSeq" id="WP_004006801.1">
    <property type="nucleotide sequence ID" value="NZ_CAMUDJ010000003.1"/>
</dbReference>
<evidence type="ECO:0000313" key="15">
    <source>
        <dbReference type="EMBL" id="NMW87732.1"/>
    </source>
</evidence>
<feature type="binding site" evidence="14">
    <location>
        <position position="175"/>
    </location>
    <ligand>
        <name>substrate</name>
    </ligand>
</feature>
<comment type="function">
    <text evidence="10">Catalyzes the reversible epimerization of D-ribulose 5-phosphate to D-xylulose 5-phosphate.</text>
</comment>
<dbReference type="GO" id="GO:0006098">
    <property type="term" value="P:pentose-phosphate shunt"/>
    <property type="evidence" value="ECO:0007669"/>
    <property type="project" value="UniProtKB-UniRule"/>
</dbReference>
<comment type="cofactor">
    <cofactor evidence="4">
        <name>Zn(2+)</name>
        <dbReference type="ChEBI" id="CHEBI:29105"/>
    </cofactor>
</comment>
<accession>A0A2X2YVE7</accession>
<dbReference type="GO" id="GO:0019323">
    <property type="term" value="P:pentose catabolic process"/>
    <property type="evidence" value="ECO:0007669"/>
    <property type="project" value="UniProtKB-UniRule"/>
</dbReference>
<dbReference type="NCBIfam" id="NF004076">
    <property type="entry name" value="PRK05581.1-4"/>
    <property type="match status" value="1"/>
</dbReference>
<dbReference type="Pfam" id="PF00834">
    <property type="entry name" value="Ribul_P_3_epim"/>
    <property type="match status" value="1"/>
</dbReference>
<dbReference type="PIRSF" id="PIRSF001461">
    <property type="entry name" value="RPE"/>
    <property type="match status" value="1"/>
</dbReference>
<evidence type="ECO:0000256" key="8">
    <source>
        <dbReference type="ARBA" id="ARBA00022723"/>
    </source>
</evidence>
<evidence type="ECO:0000256" key="3">
    <source>
        <dbReference type="ARBA" id="ARBA00001941"/>
    </source>
</evidence>
<comment type="similarity">
    <text evidence="6 10 11">Belongs to the ribulose-phosphate 3-epimerase family.</text>
</comment>
<evidence type="ECO:0000256" key="14">
    <source>
        <dbReference type="PIRSR" id="PIRSR001461-3"/>
    </source>
</evidence>
<reference evidence="15 18" key="2">
    <citation type="submission" date="2020-04" db="EMBL/GenBank/DDBJ databases">
        <title>Antimicrobial susceptibility and clonality of vaginal-derived multi-drug resistant Mobiluncus isolates in China.</title>
        <authorList>
            <person name="Zhang X."/>
        </authorList>
    </citation>
    <scope>NUCLEOTIDE SEQUENCE [LARGE SCALE GENOMIC DNA]</scope>
    <source>
        <strain evidence="15 18">19</strain>
    </source>
</reference>
<comment type="cofactor">
    <cofactor evidence="3">
        <name>Co(2+)</name>
        <dbReference type="ChEBI" id="CHEBI:48828"/>
    </cofactor>
</comment>
<evidence type="ECO:0000256" key="6">
    <source>
        <dbReference type="ARBA" id="ARBA00009541"/>
    </source>
</evidence>
<feature type="binding site" evidence="10 14">
    <location>
        <position position="64"/>
    </location>
    <ligand>
        <name>substrate</name>
    </ligand>
</feature>
<dbReference type="InterPro" id="IPR011060">
    <property type="entry name" value="RibuloseP-bd_barrel"/>
</dbReference>
<keyword evidence="10 11" id="KW-0119">Carbohydrate metabolism</keyword>
<dbReference type="PROSITE" id="PS01085">
    <property type="entry name" value="RIBUL_P_3_EPIMER_1"/>
    <property type="match status" value="1"/>
</dbReference>
<dbReference type="InterPro" id="IPR000056">
    <property type="entry name" value="Ribul_P_3_epim-like"/>
</dbReference>
<feature type="active site" description="Proton donor" evidence="10 12">
    <location>
        <position position="173"/>
    </location>
</feature>
<dbReference type="Gene3D" id="3.20.20.70">
    <property type="entry name" value="Aldolase class I"/>
    <property type="match status" value="1"/>
</dbReference>
<comment type="cofactor">
    <cofactor evidence="2">
        <name>Mn(2+)</name>
        <dbReference type="ChEBI" id="CHEBI:29035"/>
    </cofactor>
</comment>
<dbReference type="FunFam" id="3.20.20.70:FF:000004">
    <property type="entry name" value="Ribulose-phosphate 3-epimerase"/>
    <property type="match status" value="1"/>
</dbReference>
<dbReference type="EMBL" id="JABCUI010000004">
    <property type="protein sequence ID" value="NMW87732.1"/>
    <property type="molecule type" value="Genomic_DNA"/>
</dbReference>
<comment type="cofactor">
    <cofactor evidence="10 13">
        <name>a divalent metal cation</name>
        <dbReference type="ChEBI" id="CHEBI:60240"/>
    </cofactor>
    <text evidence="10 13">Binds 1 divalent metal cation per subunit.</text>
</comment>
<dbReference type="InterPro" id="IPR013785">
    <property type="entry name" value="Aldolase_TIM"/>
</dbReference>
<gene>
    <name evidence="10 16" type="primary">rpe</name>
    <name evidence="15" type="ORF">HHJ67_08275</name>
    <name evidence="16" type="ORF">NCTC11820_00893</name>
</gene>
<evidence type="ECO:0000256" key="10">
    <source>
        <dbReference type="HAMAP-Rule" id="MF_02227"/>
    </source>
</evidence>
<dbReference type="CDD" id="cd00429">
    <property type="entry name" value="RPE"/>
    <property type="match status" value="1"/>
</dbReference>